<dbReference type="GO" id="GO:0004222">
    <property type="term" value="F:metalloendopeptidase activity"/>
    <property type="evidence" value="ECO:0007669"/>
    <property type="project" value="UniProtKB-UniRule"/>
</dbReference>
<dbReference type="RefSeq" id="WP_008901777.1">
    <property type="nucleotide sequence ID" value="NZ_GL397071.1"/>
</dbReference>
<evidence type="ECO:0000256" key="5">
    <source>
        <dbReference type="ARBA" id="ARBA00023049"/>
    </source>
</evidence>
<evidence type="ECO:0000256" key="2">
    <source>
        <dbReference type="ARBA" id="ARBA00022723"/>
    </source>
</evidence>
<dbReference type="HOGENOM" id="CLU_021290_1_1_9"/>
<reference evidence="9 10" key="1">
    <citation type="submission" date="2010-07" db="EMBL/GenBank/DDBJ databases">
        <authorList>
            <person name="Muzny D."/>
            <person name="Qin X."/>
            <person name="Deng J."/>
            <person name="Jiang H."/>
            <person name="Liu Y."/>
            <person name="Qu J."/>
            <person name="Song X.-Z."/>
            <person name="Zhang L."/>
            <person name="Thornton R."/>
            <person name="Coyle M."/>
            <person name="Francisco L."/>
            <person name="Jackson L."/>
            <person name="Javaid M."/>
            <person name="Korchina V."/>
            <person name="Kovar C."/>
            <person name="Mata R."/>
            <person name="Mathew T."/>
            <person name="Ngo R."/>
            <person name="Nguyen L."/>
            <person name="Nguyen N."/>
            <person name="Okwuonu G."/>
            <person name="Ongeri F."/>
            <person name="Pham C."/>
            <person name="Simmons D."/>
            <person name="Wilczek-Boney K."/>
            <person name="Hale W."/>
            <person name="Jakkamsetti A."/>
            <person name="Pham P."/>
            <person name="Ruth R."/>
            <person name="San Lucas F."/>
            <person name="Warren J."/>
            <person name="Zhang J."/>
            <person name="Zhao Z."/>
            <person name="Zhou C."/>
            <person name="Zhu D."/>
            <person name="Lee S."/>
            <person name="Bess C."/>
            <person name="Blankenburg K."/>
            <person name="Forbes L."/>
            <person name="Fu Q."/>
            <person name="Gubbala S."/>
            <person name="Hirani K."/>
            <person name="Jayaseelan J.C."/>
            <person name="Lara F."/>
            <person name="Munidasa M."/>
            <person name="Palculict T."/>
            <person name="Patil S."/>
            <person name="Pu L.-L."/>
            <person name="Saada N."/>
            <person name="Tang L."/>
            <person name="Weissenberger G."/>
            <person name="Zhu Y."/>
            <person name="Hemphill L."/>
            <person name="Shang Y."/>
            <person name="Youmans B."/>
            <person name="Ayvaz T."/>
            <person name="Ross M."/>
            <person name="Santibanez J."/>
            <person name="Aqrawi P."/>
            <person name="Gross S."/>
            <person name="Joshi V."/>
            <person name="Fowler G."/>
            <person name="Nazareth L."/>
            <person name="Reid J."/>
            <person name="Worley K."/>
            <person name="Petrosino J."/>
            <person name="Highlander S."/>
            <person name="Gibbs R."/>
        </authorList>
    </citation>
    <scope>NUCLEOTIDE SEQUENCE [LARGE SCALE GENOMIC DNA]</scope>
    <source>
        <strain evidence="9 10">ATCC BAA-1640</strain>
    </source>
</reference>
<dbReference type="GO" id="GO:0046872">
    <property type="term" value="F:metal ion binding"/>
    <property type="evidence" value="ECO:0007669"/>
    <property type="project" value="UniProtKB-UniRule"/>
</dbReference>
<evidence type="ECO:0000259" key="7">
    <source>
        <dbReference type="Pfam" id="PF01432"/>
    </source>
</evidence>
<dbReference type="Gene3D" id="1.10.1370.20">
    <property type="entry name" value="Oligoendopeptidase f, C-terminal domain"/>
    <property type="match status" value="1"/>
</dbReference>
<dbReference type="STRING" id="862517.HMPREF9225_0963"/>
<dbReference type="InterPro" id="IPR042088">
    <property type="entry name" value="OligoPept_F_C"/>
</dbReference>
<name>E0NLC4_9FIRM</name>
<organism evidence="9 10">
    <name type="scientific">Peptoniphilus duerdenii ATCC BAA-1640</name>
    <dbReference type="NCBI Taxonomy" id="862517"/>
    <lineage>
        <taxon>Bacteria</taxon>
        <taxon>Bacillati</taxon>
        <taxon>Bacillota</taxon>
        <taxon>Tissierellia</taxon>
        <taxon>Tissierellales</taxon>
        <taxon>Peptoniphilaceae</taxon>
        <taxon>Peptoniphilus</taxon>
    </lineage>
</organism>
<dbReference type="Gene3D" id="1.20.140.70">
    <property type="entry name" value="Oligopeptidase f, N-terminal domain"/>
    <property type="match status" value="1"/>
</dbReference>
<sequence>MKLPLRSEVKEELKWDITRLYKDRDAVKSDIKSASEIADKMAELKNLKTKEELKNFLDLYEELMIKVSRLSTYSELISTTDMTDTDNVNFANTIDMSFSPIFEKISFVENLILSLDEKIIDDYKKTYEDYHVFLDSILRMKGHVLSDEESKVFASLSYALNGPYNTYEISKLADMKFDSFEVDGKTYENSYVLFENFYQYHEDLKVRRAAFESFSKTLENYKNTTASLYEMYLNIEKTKATMCGFDSLIDYHLFGQDVKRELYDRQIDVIMEDLAPIMRKFEKLVQKFYGIDEMHFADLKLPIDKEFSKEISEEESWKYVEEALSVMGDEYLKVAMSAKTDRWVDFASNVGKSTGGFCSSPYKKGSYILLSWTREFAELYTLVHEIGHGVHFHYAQENNKALEEEPSLYFIESPSTCNEILLSKYLLKNTTDERFRRYILANMITNTYFHNFVTHLLEAHYQREVYYLVDKGEPINADILSELKLNTLKKFWGDEIVMDKGAELTWMRQPHYFMGLYSYTYSAGLTISTNAANNIYEKEDGAKNWIEALKAGGTLKIEDLAKLGGVDISTDAALKNTIAYIGSIVDELEKLI</sequence>
<keyword evidence="3 6" id="KW-0378">Hydrolase</keyword>
<keyword evidence="4 6" id="KW-0862">Zinc</keyword>
<dbReference type="AlphaFoldDB" id="E0NLC4"/>
<dbReference type="InterPro" id="IPR004438">
    <property type="entry name" value="Peptidase_M3B"/>
</dbReference>
<keyword evidence="1 6" id="KW-0645">Protease</keyword>
<comment type="cofactor">
    <cofactor evidence="6">
        <name>Zn(2+)</name>
        <dbReference type="ChEBI" id="CHEBI:29105"/>
    </cofactor>
    <text evidence="6">Binds 1 zinc ion.</text>
</comment>
<dbReference type="InterPro" id="IPR013647">
    <property type="entry name" value="OligopepF_N_dom"/>
</dbReference>
<dbReference type="OrthoDB" id="9766487at2"/>
<dbReference type="Pfam" id="PF08439">
    <property type="entry name" value="Peptidase_M3_N"/>
    <property type="match status" value="1"/>
</dbReference>
<accession>E0NLC4</accession>
<evidence type="ECO:0000313" key="10">
    <source>
        <dbReference type="Proteomes" id="UP000003280"/>
    </source>
</evidence>
<proteinExistence type="inferred from homology"/>
<dbReference type="SUPFAM" id="SSF55486">
    <property type="entry name" value="Metalloproteases ('zincins'), catalytic domain"/>
    <property type="match status" value="1"/>
</dbReference>
<evidence type="ECO:0000256" key="4">
    <source>
        <dbReference type="ARBA" id="ARBA00022833"/>
    </source>
</evidence>
<dbReference type="CDD" id="cd09609">
    <property type="entry name" value="M3B_PepF"/>
    <property type="match status" value="1"/>
</dbReference>
<comment type="function">
    <text evidence="6">Has oligopeptidase activity and degrades a variety of small bioactive peptides.</text>
</comment>
<keyword evidence="2 6" id="KW-0479">Metal-binding</keyword>
<feature type="domain" description="Oligopeptidase F N-terminal" evidence="8">
    <location>
        <begin position="112"/>
        <end position="177"/>
    </location>
</feature>
<protein>
    <recommendedName>
        <fullName evidence="6">Oligopeptidase F</fullName>
        <ecNumber evidence="6">3.4.24.-</ecNumber>
    </recommendedName>
</protein>
<dbReference type="EMBL" id="AEEH01000038">
    <property type="protein sequence ID" value="EFM25400.1"/>
    <property type="molecule type" value="Genomic_DNA"/>
</dbReference>
<feature type="domain" description="Peptidase M3A/M3B catalytic" evidence="7">
    <location>
        <begin position="198"/>
        <end position="576"/>
    </location>
</feature>
<evidence type="ECO:0000256" key="3">
    <source>
        <dbReference type="ARBA" id="ARBA00022801"/>
    </source>
</evidence>
<evidence type="ECO:0000256" key="1">
    <source>
        <dbReference type="ARBA" id="ARBA00022670"/>
    </source>
</evidence>
<evidence type="ECO:0000313" key="9">
    <source>
        <dbReference type="EMBL" id="EFM25400.1"/>
    </source>
</evidence>
<comment type="similarity">
    <text evidence="6">Belongs to the peptidase M3B family.</text>
</comment>
<comment type="caution">
    <text evidence="9">The sequence shown here is derived from an EMBL/GenBank/DDBJ whole genome shotgun (WGS) entry which is preliminary data.</text>
</comment>
<dbReference type="Proteomes" id="UP000003280">
    <property type="component" value="Unassembled WGS sequence"/>
</dbReference>
<dbReference type="EC" id="3.4.24.-" evidence="6"/>
<gene>
    <name evidence="9" type="primary">pepF</name>
    <name evidence="9" type="ORF">HMPREF9225_0963</name>
</gene>
<keyword evidence="5 6" id="KW-0482">Metalloprotease</keyword>
<evidence type="ECO:0000259" key="8">
    <source>
        <dbReference type="Pfam" id="PF08439"/>
    </source>
</evidence>
<dbReference type="InterPro" id="IPR034009">
    <property type="entry name" value="M3B_PepF_4"/>
</dbReference>
<evidence type="ECO:0000256" key="6">
    <source>
        <dbReference type="RuleBase" id="RU368091"/>
    </source>
</evidence>
<dbReference type="InterPro" id="IPR001567">
    <property type="entry name" value="Pept_M3A_M3B_dom"/>
</dbReference>
<keyword evidence="10" id="KW-1185">Reference proteome</keyword>
<dbReference type="Pfam" id="PF01432">
    <property type="entry name" value="Peptidase_M3"/>
    <property type="match status" value="1"/>
</dbReference>
<dbReference type="eggNOG" id="COG1164">
    <property type="taxonomic scope" value="Bacteria"/>
</dbReference>
<dbReference type="GO" id="GO:0006508">
    <property type="term" value="P:proteolysis"/>
    <property type="evidence" value="ECO:0007669"/>
    <property type="project" value="UniProtKB-KW"/>
</dbReference>
<dbReference type="NCBIfam" id="TIGR00181">
    <property type="entry name" value="pepF"/>
    <property type="match status" value="1"/>
</dbReference>